<evidence type="ECO:0000313" key="5">
    <source>
        <dbReference type="Proteomes" id="UP000494256"/>
    </source>
</evidence>
<evidence type="ECO:0000256" key="1">
    <source>
        <dbReference type="SAM" id="Coils"/>
    </source>
</evidence>
<accession>A0A8S1BAJ9</accession>
<feature type="domain" description="FP protein C-terminal" evidence="3">
    <location>
        <begin position="246"/>
        <end position="297"/>
    </location>
</feature>
<dbReference type="AlphaFoldDB" id="A0A8S1BAJ9"/>
<proteinExistence type="predicted"/>
<dbReference type="Proteomes" id="UP000494256">
    <property type="component" value="Unassembled WGS sequence"/>
</dbReference>
<name>A0A8S1BAJ9_ARCPL</name>
<evidence type="ECO:0000256" key="2">
    <source>
        <dbReference type="SAM" id="MobiDB-lite"/>
    </source>
</evidence>
<sequence length="301" mass="34676">MSVSRTPPKTDARPTSPSHFGSDPALYTPESRQLLDSNIMKRTKRRFNDPSNTADITLSDILVRVEEIKKQQDSKFTSLESSMKELTNQNIDIKKSMMLLSEKYDEVLGNLKSLQKENGSLKSHIKTLETKVEQFEKNMRTSMIEIRNVPVTEPENKEHLVEIAKRIGTVISVPILDSDIRDAFRIKRKDKPSGIIVVDFTSTLKREKFLRATVTYNNSNSDQRLSTNKLAIAGPDKPIYVAESLTASVRRLHYQTRLFAKRHSFDHCWISYGKVFLKRKGDQHRLRINSEEDLRNLEKNI</sequence>
<dbReference type="Pfam" id="PF25298">
    <property type="entry name" value="Baculo_FP_2nd"/>
    <property type="match status" value="1"/>
</dbReference>
<reference evidence="4 5" key="1">
    <citation type="submission" date="2020-04" db="EMBL/GenBank/DDBJ databases">
        <authorList>
            <person name="Wallbank WR R."/>
            <person name="Pardo Diaz C."/>
            <person name="Kozak K."/>
            <person name="Martin S."/>
            <person name="Jiggins C."/>
            <person name="Moest M."/>
            <person name="Warren A I."/>
            <person name="Byers J.R.P. K."/>
            <person name="Montejo-Kovacevich G."/>
            <person name="Yen C E."/>
        </authorList>
    </citation>
    <scope>NUCLEOTIDE SEQUENCE [LARGE SCALE GENOMIC DNA]</scope>
</reference>
<organism evidence="4 5">
    <name type="scientific">Arctia plantaginis</name>
    <name type="common">Wood tiger moth</name>
    <name type="synonym">Phalaena plantaginis</name>
    <dbReference type="NCBI Taxonomy" id="874455"/>
    <lineage>
        <taxon>Eukaryota</taxon>
        <taxon>Metazoa</taxon>
        <taxon>Ecdysozoa</taxon>
        <taxon>Arthropoda</taxon>
        <taxon>Hexapoda</taxon>
        <taxon>Insecta</taxon>
        <taxon>Pterygota</taxon>
        <taxon>Neoptera</taxon>
        <taxon>Endopterygota</taxon>
        <taxon>Lepidoptera</taxon>
        <taxon>Glossata</taxon>
        <taxon>Ditrysia</taxon>
        <taxon>Noctuoidea</taxon>
        <taxon>Erebidae</taxon>
        <taxon>Arctiinae</taxon>
        <taxon>Arctia</taxon>
    </lineage>
</organism>
<dbReference type="OrthoDB" id="3209743at2759"/>
<keyword evidence="1" id="KW-0175">Coiled coil</keyword>
<comment type="caution">
    <text evidence="4">The sequence shown here is derived from an EMBL/GenBank/DDBJ whole genome shotgun (WGS) entry which is preliminary data.</text>
</comment>
<evidence type="ECO:0000313" key="4">
    <source>
        <dbReference type="EMBL" id="CAB3255851.1"/>
    </source>
</evidence>
<evidence type="ECO:0000259" key="3">
    <source>
        <dbReference type="Pfam" id="PF25298"/>
    </source>
</evidence>
<gene>
    <name evidence="4" type="ORF">APLA_LOCUS15445</name>
</gene>
<dbReference type="InterPro" id="IPR057251">
    <property type="entry name" value="FP_C"/>
</dbReference>
<feature type="coiled-coil region" evidence="1">
    <location>
        <begin position="69"/>
        <end position="145"/>
    </location>
</feature>
<feature type="compositionally biased region" description="Polar residues" evidence="2">
    <location>
        <begin position="1"/>
        <end position="19"/>
    </location>
</feature>
<dbReference type="EMBL" id="CADEBD010000443">
    <property type="protein sequence ID" value="CAB3255851.1"/>
    <property type="molecule type" value="Genomic_DNA"/>
</dbReference>
<feature type="region of interest" description="Disordered" evidence="2">
    <location>
        <begin position="1"/>
        <end position="28"/>
    </location>
</feature>
<protein>
    <recommendedName>
        <fullName evidence="3">FP protein C-terminal domain-containing protein</fullName>
    </recommendedName>
</protein>